<dbReference type="InterPro" id="IPR006764">
    <property type="entry name" value="SAM_dep_MeTrfase_SAV2177_type"/>
</dbReference>
<dbReference type="Pfam" id="PF04672">
    <property type="entry name" value="Methyltransf_19"/>
    <property type="match status" value="1"/>
</dbReference>
<proteinExistence type="predicted"/>
<dbReference type="Gene3D" id="3.40.50.150">
    <property type="entry name" value="Vaccinia Virus protein VP39"/>
    <property type="match status" value="1"/>
</dbReference>
<sequence>MADAWDASHEALPSHTKSAVDETTLGWMTPDPEAVAEHAVDLQTDRPHSARVYNHIIGGKDHFAPDREAGDALLAALPTMGISIRQSRAWLRRVSAWLASEAGLDQFLDLGTGLPTSPNVHEIEVEKFFTGLDLVDPESSSSTAGTRTPRPPVSRTTRSACTEASPVSPRHPPDAALRRDGTHPRGVDTTQV</sequence>
<evidence type="ECO:0000313" key="2">
    <source>
        <dbReference type="EMBL" id="GAA3388286.1"/>
    </source>
</evidence>
<dbReference type="Proteomes" id="UP001501676">
    <property type="component" value="Unassembled WGS sequence"/>
</dbReference>
<feature type="region of interest" description="Disordered" evidence="1">
    <location>
        <begin position="135"/>
        <end position="192"/>
    </location>
</feature>
<keyword evidence="3" id="KW-1185">Reference proteome</keyword>
<evidence type="ECO:0000313" key="3">
    <source>
        <dbReference type="Proteomes" id="UP001501676"/>
    </source>
</evidence>
<protein>
    <recommendedName>
        <fullName evidence="4">S-adenosyl methyltransferase</fullName>
    </recommendedName>
</protein>
<evidence type="ECO:0008006" key="4">
    <source>
        <dbReference type="Google" id="ProtNLM"/>
    </source>
</evidence>
<feature type="compositionally biased region" description="Basic and acidic residues" evidence="1">
    <location>
        <begin position="171"/>
        <end position="186"/>
    </location>
</feature>
<evidence type="ECO:0000256" key="1">
    <source>
        <dbReference type="SAM" id="MobiDB-lite"/>
    </source>
</evidence>
<gene>
    <name evidence="2" type="ORF">GCM10020369_33860</name>
</gene>
<comment type="caution">
    <text evidence="2">The sequence shown here is derived from an EMBL/GenBank/DDBJ whole genome shotgun (WGS) entry which is preliminary data.</text>
</comment>
<reference evidence="3" key="1">
    <citation type="journal article" date="2019" name="Int. J. Syst. Evol. Microbiol.">
        <title>The Global Catalogue of Microorganisms (GCM) 10K type strain sequencing project: providing services to taxonomists for standard genome sequencing and annotation.</title>
        <authorList>
            <consortium name="The Broad Institute Genomics Platform"/>
            <consortium name="The Broad Institute Genome Sequencing Center for Infectious Disease"/>
            <person name="Wu L."/>
            <person name="Ma J."/>
        </authorList>
    </citation>
    <scope>NUCLEOTIDE SEQUENCE [LARGE SCALE GENOMIC DNA]</scope>
    <source>
        <strain evidence="3">JCM 9458</strain>
    </source>
</reference>
<accession>A0ABP6SZM3</accession>
<organism evidence="2 3">
    <name type="scientific">Cryptosporangium minutisporangium</name>
    <dbReference type="NCBI Taxonomy" id="113569"/>
    <lineage>
        <taxon>Bacteria</taxon>
        <taxon>Bacillati</taxon>
        <taxon>Actinomycetota</taxon>
        <taxon>Actinomycetes</taxon>
        <taxon>Cryptosporangiales</taxon>
        <taxon>Cryptosporangiaceae</taxon>
        <taxon>Cryptosporangium</taxon>
    </lineage>
</organism>
<name>A0ABP6SZM3_9ACTN</name>
<dbReference type="SUPFAM" id="SSF53335">
    <property type="entry name" value="S-adenosyl-L-methionine-dependent methyltransferases"/>
    <property type="match status" value="1"/>
</dbReference>
<dbReference type="InterPro" id="IPR029063">
    <property type="entry name" value="SAM-dependent_MTases_sf"/>
</dbReference>
<dbReference type="EMBL" id="BAAAYN010000023">
    <property type="protein sequence ID" value="GAA3388286.1"/>
    <property type="molecule type" value="Genomic_DNA"/>
</dbReference>